<sequence>MEIVEAGKKGGPASAARDEAFRQRASKQAMAEDANGKNIIVVDMAGARQAMRARFLAVGLFLSVLLANSQQVIEHMKKVWKIRGEMEANQTVAAPGQRRFILEFSEKGDRDHVVRGGPWQYRGDAFLAEGLEVGADPDTALFTHLPVWVQFRNIPFYLLTKKLARDLGDQVGTLLMIDEHSRGNICEKFLRARVQLPLYLALQKTITLKDEISEEEVEVQLRYERIPNFCLFCGYVGHMEARCDTPLEGRKVCFSAELRVPPVHFEDPRTWFLPEAMGVQQPQAPSEAVWRAPNPAPWPAPWRGVMPERGVPRTSRTFTQVEEVAAEVANLRVQDNTTITTDKQLMHASEGNGLDTNTMTITSTTAVVTHVLNMGDIELGGNGNINTKEADEETVPPCIITGDTVTENAIDNAVVQVLDNNNEPVPTADQMANVVVHAPDINTEQEPVVDQVGVVAAAASDGEGSNLASTNMKNKSSKMWKRNGRDKGNDKADSSGELPPLMMVYQRKKVRQREGGDEFEEERNQHVKRGPFPVPSLEQCLGAEFVNELRRTEMEREALQKEEGKMEAAGLEEVGSLSGATDSTRQEP</sequence>
<dbReference type="AlphaFoldDB" id="A0AAD8VQR3"/>
<evidence type="ECO:0000313" key="3">
    <source>
        <dbReference type="EMBL" id="KAK1613308.1"/>
    </source>
</evidence>
<dbReference type="Proteomes" id="UP001231189">
    <property type="component" value="Unassembled WGS sequence"/>
</dbReference>
<dbReference type="EMBL" id="JAUUTY010000007">
    <property type="protein sequence ID" value="KAK1613308.1"/>
    <property type="molecule type" value="Genomic_DNA"/>
</dbReference>
<feature type="region of interest" description="Disordered" evidence="1">
    <location>
        <begin position="554"/>
        <end position="588"/>
    </location>
</feature>
<dbReference type="InterPro" id="IPR040256">
    <property type="entry name" value="At4g02000-like"/>
</dbReference>
<gene>
    <name evidence="3" type="ORF">QYE76_036981</name>
</gene>
<dbReference type="PANTHER" id="PTHR31286">
    <property type="entry name" value="GLYCINE-RICH CELL WALL STRUCTURAL PROTEIN 1.8-LIKE"/>
    <property type="match status" value="1"/>
</dbReference>
<evidence type="ECO:0000259" key="2">
    <source>
        <dbReference type="Pfam" id="PF14392"/>
    </source>
</evidence>
<reference evidence="3" key="1">
    <citation type="submission" date="2023-07" db="EMBL/GenBank/DDBJ databases">
        <title>A chromosome-level genome assembly of Lolium multiflorum.</title>
        <authorList>
            <person name="Chen Y."/>
            <person name="Copetti D."/>
            <person name="Kolliker R."/>
            <person name="Studer B."/>
        </authorList>
    </citation>
    <scope>NUCLEOTIDE SEQUENCE</scope>
    <source>
        <strain evidence="3">02402/16</strain>
        <tissue evidence="3">Leaf</tissue>
    </source>
</reference>
<protein>
    <recommendedName>
        <fullName evidence="2">Zinc knuckle CX2CX4HX4C domain-containing protein</fullName>
    </recommendedName>
</protein>
<organism evidence="3 4">
    <name type="scientific">Lolium multiflorum</name>
    <name type="common">Italian ryegrass</name>
    <name type="synonym">Lolium perenne subsp. multiflorum</name>
    <dbReference type="NCBI Taxonomy" id="4521"/>
    <lineage>
        <taxon>Eukaryota</taxon>
        <taxon>Viridiplantae</taxon>
        <taxon>Streptophyta</taxon>
        <taxon>Embryophyta</taxon>
        <taxon>Tracheophyta</taxon>
        <taxon>Spermatophyta</taxon>
        <taxon>Magnoliopsida</taxon>
        <taxon>Liliopsida</taxon>
        <taxon>Poales</taxon>
        <taxon>Poaceae</taxon>
        <taxon>BOP clade</taxon>
        <taxon>Pooideae</taxon>
        <taxon>Poodae</taxon>
        <taxon>Poeae</taxon>
        <taxon>Poeae Chloroplast Group 2 (Poeae type)</taxon>
        <taxon>Loliodinae</taxon>
        <taxon>Loliinae</taxon>
        <taxon>Lolium</taxon>
    </lineage>
</organism>
<feature type="compositionally biased region" description="Basic and acidic residues" evidence="1">
    <location>
        <begin position="483"/>
        <end position="494"/>
    </location>
</feature>
<feature type="region of interest" description="Disordered" evidence="1">
    <location>
        <begin position="1"/>
        <end position="29"/>
    </location>
</feature>
<name>A0AAD8VQR3_LOLMU</name>
<feature type="compositionally biased region" description="Polar residues" evidence="1">
    <location>
        <begin position="578"/>
        <end position="588"/>
    </location>
</feature>
<comment type="caution">
    <text evidence="3">The sequence shown here is derived from an EMBL/GenBank/DDBJ whole genome shotgun (WGS) entry which is preliminary data.</text>
</comment>
<dbReference type="PANTHER" id="PTHR31286:SF167">
    <property type="entry name" value="OS09G0268800 PROTEIN"/>
    <property type="match status" value="1"/>
</dbReference>
<feature type="region of interest" description="Disordered" evidence="1">
    <location>
        <begin position="511"/>
        <end position="535"/>
    </location>
</feature>
<evidence type="ECO:0000313" key="4">
    <source>
        <dbReference type="Proteomes" id="UP001231189"/>
    </source>
</evidence>
<feature type="compositionally biased region" description="Basic and acidic residues" evidence="1">
    <location>
        <begin position="554"/>
        <end position="566"/>
    </location>
</feature>
<dbReference type="Pfam" id="PF14392">
    <property type="entry name" value="zf-CCHC_4"/>
    <property type="match status" value="1"/>
</dbReference>
<keyword evidence="4" id="KW-1185">Reference proteome</keyword>
<accession>A0AAD8VQR3</accession>
<feature type="region of interest" description="Disordered" evidence="1">
    <location>
        <begin position="463"/>
        <end position="499"/>
    </location>
</feature>
<evidence type="ECO:0000256" key="1">
    <source>
        <dbReference type="SAM" id="MobiDB-lite"/>
    </source>
</evidence>
<dbReference type="InterPro" id="IPR025836">
    <property type="entry name" value="Zn_knuckle_CX2CX4HX4C"/>
</dbReference>
<feature type="domain" description="Zinc knuckle CX2CX4HX4C" evidence="2">
    <location>
        <begin position="213"/>
        <end position="244"/>
    </location>
</feature>
<proteinExistence type="predicted"/>